<dbReference type="GO" id="GO:0000981">
    <property type="term" value="F:DNA-binding transcription factor activity, RNA polymerase II-specific"/>
    <property type="evidence" value="ECO:0007669"/>
    <property type="project" value="TreeGrafter"/>
</dbReference>
<evidence type="ECO:0000313" key="13">
    <source>
        <dbReference type="EMBL" id="GHJ89071.1"/>
    </source>
</evidence>
<feature type="region of interest" description="Disordered" evidence="11">
    <location>
        <begin position="378"/>
        <end position="427"/>
    </location>
</feature>
<keyword evidence="7" id="KW-0805">Transcription regulation</keyword>
<feature type="compositionally biased region" description="Polar residues" evidence="11">
    <location>
        <begin position="464"/>
        <end position="475"/>
    </location>
</feature>
<organism evidence="13 14">
    <name type="scientific">Naganishia liquefaciens</name>
    <dbReference type="NCBI Taxonomy" id="104408"/>
    <lineage>
        <taxon>Eukaryota</taxon>
        <taxon>Fungi</taxon>
        <taxon>Dikarya</taxon>
        <taxon>Basidiomycota</taxon>
        <taxon>Agaricomycotina</taxon>
        <taxon>Tremellomycetes</taxon>
        <taxon>Filobasidiales</taxon>
        <taxon>Filobasidiaceae</taxon>
        <taxon>Naganishia</taxon>
    </lineage>
</organism>
<feature type="compositionally biased region" description="Polar residues" evidence="11">
    <location>
        <begin position="397"/>
        <end position="408"/>
    </location>
</feature>
<dbReference type="FunFam" id="3.30.160.60:FF:000761">
    <property type="entry name" value="Zinc finger protein 449"/>
    <property type="match status" value="1"/>
</dbReference>
<accession>A0A8H3TWV5</accession>
<dbReference type="PANTHER" id="PTHR14196">
    <property type="entry name" value="ODD-SKIPPED - RELATED"/>
    <property type="match status" value="1"/>
</dbReference>
<feature type="region of interest" description="Disordered" evidence="11">
    <location>
        <begin position="620"/>
        <end position="679"/>
    </location>
</feature>
<evidence type="ECO:0000256" key="8">
    <source>
        <dbReference type="ARBA" id="ARBA00023163"/>
    </source>
</evidence>
<keyword evidence="3" id="KW-0479">Metal-binding</keyword>
<dbReference type="PROSITE" id="PS50157">
    <property type="entry name" value="ZINC_FINGER_C2H2_2"/>
    <property type="match status" value="2"/>
</dbReference>
<gene>
    <name evidence="13" type="ORF">NliqN6_5473</name>
</gene>
<feature type="compositionally biased region" description="Basic and acidic residues" evidence="11">
    <location>
        <begin position="122"/>
        <end position="134"/>
    </location>
</feature>
<feature type="domain" description="C2H2-type" evidence="12">
    <location>
        <begin position="704"/>
        <end position="731"/>
    </location>
</feature>
<evidence type="ECO:0000256" key="6">
    <source>
        <dbReference type="ARBA" id="ARBA00022833"/>
    </source>
</evidence>
<evidence type="ECO:0000256" key="2">
    <source>
        <dbReference type="ARBA" id="ARBA00006991"/>
    </source>
</evidence>
<evidence type="ECO:0000256" key="4">
    <source>
        <dbReference type="ARBA" id="ARBA00022737"/>
    </source>
</evidence>
<evidence type="ECO:0000313" key="14">
    <source>
        <dbReference type="Proteomes" id="UP000620104"/>
    </source>
</evidence>
<evidence type="ECO:0000256" key="9">
    <source>
        <dbReference type="ARBA" id="ARBA00023242"/>
    </source>
</evidence>
<dbReference type="FunFam" id="3.30.160.60:FF:001102">
    <property type="entry name" value="Transcription factor IIIA"/>
    <property type="match status" value="1"/>
</dbReference>
<evidence type="ECO:0000256" key="7">
    <source>
        <dbReference type="ARBA" id="ARBA00023015"/>
    </source>
</evidence>
<proteinExistence type="inferred from homology"/>
<feature type="compositionally biased region" description="Low complexity" evidence="11">
    <location>
        <begin position="78"/>
        <end position="96"/>
    </location>
</feature>
<dbReference type="GO" id="GO:0000977">
    <property type="term" value="F:RNA polymerase II transcription regulatory region sequence-specific DNA binding"/>
    <property type="evidence" value="ECO:0007669"/>
    <property type="project" value="TreeGrafter"/>
</dbReference>
<reference evidence="13" key="1">
    <citation type="submission" date="2020-07" db="EMBL/GenBank/DDBJ databases">
        <title>Draft Genome Sequence of a Deep-Sea Yeast, Naganishia (Cryptococcus) liquefaciens strain N6.</title>
        <authorList>
            <person name="Han Y.W."/>
            <person name="Kajitani R."/>
            <person name="Morimoto H."/>
            <person name="Parhat M."/>
            <person name="Tsubouchi H."/>
            <person name="Bakenova O."/>
            <person name="Ogata M."/>
            <person name="Argunhan B."/>
            <person name="Aoki R."/>
            <person name="Kajiwara S."/>
            <person name="Itoh T."/>
            <person name="Iwasaki H."/>
        </authorList>
    </citation>
    <scope>NUCLEOTIDE SEQUENCE</scope>
    <source>
        <strain evidence="13">N6</strain>
    </source>
</reference>
<comment type="similarity">
    <text evidence="2">Belongs to the krueppel C2H2-type zinc-finger protein family.</text>
</comment>
<dbReference type="SUPFAM" id="SSF57667">
    <property type="entry name" value="beta-beta-alpha zinc fingers"/>
    <property type="match status" value="1"/>
</dbReference>
<feature type="compositionally biased region" description="Polar residues" evidence="11">
    <location>
        <begin position="97"/>
        <end position="106"/>
    </location>
</feature>
<feature type="region of interest" description="Disordered" evidence="11">
    <location>
        <begin position="1"/>
        <end position="143"/>
    </location>
</feature>
<evidence type="ECO:0000256" key="1">
    <source>
        <dbReference type="ARBA" id="ARBA00004123"/>
    </source>
</evidence>
<evidence type="ECO:0000256" key="11">
    <source>
        <dbReference type="SAM" id="MobiDB-lite"/>
    </source>
</evidence>
<dbReference type="AlphaFoldDB" id="A0A8H3TWV5"/>
<dbReference type="Gene3D" id="3.30.160.60">
    <property type="entry name" value="Classic Zinc Finger"/>
    <property type="match status" value="2"/>
</dbReference>
<dbReference type="PANTHER" id="PTHR14196:SF12">
    <property type="entry name" value="ZINC FINGER PROTEIN 208-LIKE"/>
    <property type="match status" value="1"/>
</dbReference>
<comment type="subcellular location">
    <subcellularLocation>
        <location evidence="1">Nucleus</location>
    </subcellularLocation>
</comment>
<dbReference type="InterPro" id="IPR013087">
    <property type="entry name" value="Znf_C2H2_type"/>
</dbReference>
<feature type="compositionally biased region" description="Basic and acidic residues" evidence="11">
    <location>
        <begin position="411"/>
        <end position="423"/>
    </location>
</feature>
<comment type="caution">
    <text evidence="13">The sequence shown here is derived from an EMBL/GenBank/DDBJ whole genome shotgun (WGS) entry which is preliminary data.</text>
</comment>
<dbReference type="GO" id="GO:0005634">
    <property type="term" value="C:nucleus"/>
    <property type="evidence" value="ECO:0007669"/>
    <property type="project" value="UniProtKB-SubCell"/>
</dbReference>
<evidence type="ECO:0000256" key="3">
    <source>
        <dbReference type="ARBA" id="ARBA00022723"/>
    </source>
</evidence>
<keyword evidence="8" id="KW-0804">Transcription</keyword>
<keyword evidence="9" id="KW-0539">Nucleus</keyword>
<feature type="region of interest" description="Disordered" evidence="11">
    <location>
        <begin position="462"/>
        <end position="537"/>
    </location>
</feature>
<dbReference type="Pfam" id="PF00096">
    <property type="entry name" value="zf-C2H2"/>
    <property type="match status" value="2"/>
</dbReference>
<name>A0A8H3TWV5_9TREE</name>
<evidence type="ECO:0000259" key="12">
    <source>
        <dbReference type="PROSITE" id="PS50157"/>
    </source>
</evidence>
<dbReference type="EMBL" id="BLZA01000035">
    <property type="protein sequence ID" value="GHJ89071.1"/>
    <property type="molecule type" value="Genomic_DNA"/>
</dbReference>
<evidence type="ECO:0000256" key="5">
    <source>
        <dbReference type="ARBA" id="ARBA00022771"/>
    </source>
</evidence>
<dbReference type="SMART" id="SM00355">
    <property type="entry name" value="ZnF_C2H2"/>
    <property type="match status" value="2"/>
</dbReference>
<protein>
    <recommendedName>
        <fullName evidence="12">C2H2-type domain-containing protein</fullName>
    </recommendedName>
</protein>
<keyword evidence="5 10" id="KW-0863">Zinc-finger</keyword>
<feature type="compositionally biased region" description="Polar residues" evidence="11">
    <location>
        <begin position="1"/>
        <end position="14"/>
    </location>
</feature>
<keyword evidence="6" id="KW-0862">Zinc</keyword>
<feature type="compositionally biased region" description="Polar residues" evidence="11">
    <location>
        <begin position="491"/>
        <end position="507"/>
    </location>
</feature>
<keyword evidence="4" id="KW-0677">Repeat</keyword>
<dbReference type="GO" id="GO:0008270">
    <property type="term" value="F:zinc ion binding"/>
    <property type="evidence" value="ECO:0007669"/>
    <property type="project" value="UniProtKB-KW"/>
</dbReference>
<dbReference type="Proteomes" id="UP000620104">
    <property type="component" value="Unassembled WGS sequence"/>
</dbReference>
<evidence type="ECO:0000256" key="10">
    <source>
        <dbReference type="PROSITE-ProRule" id="PRU00042"/>
    </source>
</evidence>
<dbReference type="InterPro" id="IPR036236">
    <property type="entry name" value="Znf_C2H2_sf"/>
</dbReference>
<feature type="domain" description="C2H2-type" evidence="12">
    <location>
        <begin position="732"/>
        <end position="764"/>
    </location>
</feature>
<dbReference type="OrthoDB" id="6077919at2759"/>
<sequence length="845" mass="91515">MAPISRSSTSTADANNDPLDDQTRPSLPGFSSLFGQEEQGHRPNMSRNSSSSFPDLRTLKAPLTVAVLPGGGTRGSRDSGTASSSTTWSARSSVATGRSTSITDPSSAGFPNASLTSVSWSEDQKHHFPSDHSNPDPSFGIPHGFGLSHSIPRNEESRWSRPLETATLSDLAKRPSYANFEAELEARRSAAFSAAKAAAEAEEAERRQSDNATILSAERRRLMGSSVARHATELESIIGVRLPLPEPKPDFEGKSLPADEALLAARSRLLRYESYPFGSKNAEDDRPTVAANLTHSYQKQSAFPEKRGQGEWDANVINLTHSPNASTSAFIHPLSPPRKDFTDPLAFSSISSQRDMQFEEIVRKASVDLVKRSATSSLAGTPVGTVRPVLPLLDSNDGASSPAESSGLVSEAERANAREREQRQQNAVLAASKEVTGRSLGFDQQFVPSQAPISPNYLGFPLAANNQTTQPSQPLRHQHQAMDVDDDQRRSGPSSRNASGRKTSNAHTHVGGLAESDVEKDVVQLSRGSPSNRPNLIYSESLSTSLSETPHIGHLPQAGSYHQVPYQQSHIGGAGPTTSTNQAADLVMPYYDSPARHSVKPDGSPILPSVLRREYHPSLYRPPAHALPGPSHVQPASAQTLHHNRQRIPPQPEHYGRPPPQHPHGPWDSESGMPFAPQSSIPNRMLNSHTSLSINNATLPGPRYTCEHCGKSFSRPSSLKIHIYSHTGEKPYKCTWPDCTRSFSVQSNLKRHAKVHLENSGQQPPTGGSNIPQLGDLHHNALARITEGDQGPRSSSTTTYRRDFLTPQTGQPLPIGGTPEGYFDVRLQSRQAASHSPAPLARSDR</sequence>
<dbReference type="InterPro" id="IPR050717">
    <property type="entry name" value="C2H2-ZF_Transcription_Reg"/>
</dbReference>
<feature type="region of interest" description="Disordered" evidence="11">
    <location>
        <begin position="785"/>
        <end position="845"/>
    </location>
</feature>
<keyword evidence="14" id="KW-1185">Reference proteome</keyword>
<dbReference type="PROSITE" id="PS00028">
    <property type="entry name" value="ZINC_FINGER_C2H2_1"/>
    <property type="match status" value="2"/>
</dbReference>
<feature type="compositionally biased region" description="Pro residues" evidence="11">
    <location>
        <begin position="649"/>
        <end position="663"/>
    </location>
</feature>